<sequence>MDALINVGQFLAATLVLAAIHFPLEITRSLLNFGVAPVARYARGQKTRKIAMEVAQTRERLAYLIDEGQVLLARLRDSDRDTDACRSHKRAWTAQVEEFLSSDFGNAYVSRFQARPIVDLDGIAGVPPERLSDWKDLRDAVSNLKLFGTELQLA</sequence>
<dbReference type="Proteomes" id="UP000319298">
    <property type="component" value="Chromosome"/>
</dbReference>
<dbReference type="EMBL" id="CP041090">
    <property type="protein sequence ID" value="QDF36267.1"/>
    <property type="molecule type" value="Genomic_DNA"/>
</dbReference>
<name>A0ABX5W1F1_9BRAD</name>
<gene>
    <name evidence="1" type="ORF">FJN17_01100</name>
</gene>
<reference evidence="2" key="1">
    <citation type="submission" date="2019-06" db="EMBL/GenBank/DDBJ databases">
        <title>Whole-Genome Sequence of Bradyrhizobium sp. 3 Strain 65S1MB.</title>
        <authorList>
            <person name="Bromfield E.S.P."/>
            <person name="Cloutier S."/>
            <person name="Nguyen H.D.T."/>
        </authorList>
    </citation>
    <scope>NUCLEOTIDE SEQUENCE [LARGE SCALE GENOMIC DNA]</scope>
    <source>
        <strain evidence="2">65S1MB</strain>
    </source>
</reference>
<proteinExistence type="predicted"/>
<protein>
    <submittedName>
        <fullName evidence="1">Uncharacterized protein</fullName>
    </submittedName>
</protein>
<dbReference type="RefSeq" id="WP_094975885.1">
    <property type="nucleotide sequence ID" value="NZ_CP029427.2"/>
</dbReference>
<organism evidence="1 2">
    <name type="scientific">Bradyrhizobium symbiodeficiens</name>
    <dbReference type="NCBI Taxonomy" id="1404367"/>
    <lineage>
        <taxon>Bacteria</taxon>
        <taxon>Pseudomonadati</taxon>
        <taxon>Pseudomonadota</taxon>
        <taxon>Alphaproteobacteria</taxon>
        <taxon>Hyphomicrobiales</taxon>
        <taxon>Nitrobacteraceae</taxon>
        <taxon>Bradyrhizobium</taxon>
    </lineage>
</organism>
<accession>A0ABX5W1F1</accession>
<reference evidence="1 2" key="2">
    <citation type="journal article" date="2020" name="Int. J. Syst. Evol. Microbiol.">
        <title>Description and complete genome sequences of Bradyrhizobium symbiodeficiens sp. nov., a non-symbiotic bacterium associated with legumes native to Canada.</title>
        <authorList>
            <person name="Bromfield E.S.P."/>
            <person name="Cloutier S."/>
            <person name="Nguyen H.D.T."/>
        </authorList>
    </citation>
    <scope>NUCLEOTIDE SEQUENCE [LARGE SCALE GENOMIC DNA]</scope>
    <source>
        <strain evidence="1 2">65S1MB</strain>
    </source>
</reference>
<keyword evidence="2" id="KW-1185">Reference proteome</keyword>
<evidence type="ECO:0000313" key="1">
    <source>
        <dbReference type="EMBL" id="QDF36267.1"/>
    </source>
</evidence>
<evidence type="ECO:0000313" key="2">
    <source>
        <dbReference type="Proteomes" id="UP000319298"/>
    </source>
</evidence>